<keyword evidence="2" id="KW-0812">Transmembrane</keyword>
<evidence type="ECO:0000313" key="4">
    <source>
        <dbReference type="Proteomes" id="UP001596380"/>
    </source>
</evidence>
<feature type="region of interest" description="Disordered" evidence="1">
    <location>
        <begin position="104"/>
        <end position="161"/>
    </location>
</feature>
<sequence>MVFIGLILVAASIAVGAGVALDNAGPAELVVFGQDVPGVHDVWQVFFAGAAVAVVFMVGMTATFMGFGRVMRTRRDLRYLREEHEESLTTLEMEKRRLQQELARVRRDAAARPAAPTPVPASPGAPGGAGATVTAPVPGPGGARRRPHIPASTSSFFDRAD</sequence>
<reference evidence="4" key="1">
    <citation type="journal article" date="2019" name="Int. J. Syst. Evol. Microbiol.">
        <title>The Global Catalogue of Microorganisms (GCM) 10K type strain sequencing project: providing services to taxonomists for standard genome sequencing and annotation.</title>
        <authorList>
            <consortium name="The Broad Institute Genomics Platform"/>
            <consortium name="The Broad Institute Genome Sequencing Center for Infectious Disease"/>
            <person name="Wu L."/>
            <person name="Ma J."/>
        </authorList>
    </citation>
    <scope>NUCLEOTIDE SEQUENCE [LARGE SCALE GENOMIC DNA]</scope>
    <source>
        <strain evidence="4">JCM 3369</strain>
    </source>
</reference>
<keyword evidence="2" id="KW-0472">Membrane</keyword>
<feature type="compositionally biased region" description="Polar residues" evidence="1">
    <location>
        <begin position="151"/>
        <end position="161"/>
    </location>
</feature>
<dbReference type="RefSeq" id="WP_175250047.1">
    <property type="nucleotide sequence ID" value="NZ_JBHSXE010000001.1"/>
</dbReference>
<accession>A0ABW2CFM5</accession>
<evidence type="ECO:0000256" key="1">
    <source>
        <dbReference type="SAM" id="MobiDB-lite"/>
    </source>
</evidence>
<gene>
    <name evidence="3" type="ORF">ACFQKB_11225</name>
</gene>
<comment type="caution">
    <text evidence="3">The sequence shown here is derived from an EMBL/GenBank/DDBJ whole genome shotgun (WGS) entry which is preliminary data.</text>
</comment>
<keyword evidence="4" id="KW-1185">Reference proteome</keyword>
<protein>
    <recommendedName>
        <fullName evidence="5">LapA family protein</fullName>
    </recommendedName>
</protein>
<keyword evidence="2" id="KW-1133">Transmembrane helix</keyword>
<dbReference type="Proteomes" id="UP001596380">
    <property type="component" value="Unassembled WGS sequence"/>
</dbReference>
<evidence type="ECO:0000256" key="2">
    <source>
        <dbReference type="SAM" id="Phobius"/>
    </source>
</evidence>
<name>A0ABW2CFM5_9ACTN</name>
<evidence type="ECO:0008006" key="5">
    <source>
        <dbReference type="Google" id="ProtNLM"/>
    </source>
</evidence>
<dbReference type="EMBL" id="JBHSXS010000005">
    <property type="protein sequence ID" value="MFC6880334.1"/>
    <property type="molecule type" value="Genomic_DNA"/>
</dbReference>
<organism evidence="3 4">
    <name type="scientific">Actinomadura yumaensis</name>
    <dbReference type="NCBI Taxonomy" id="111807"/>
    <lineage>
        <taxon>Bacteria</taxon>
        <taxon>Bacillati</taxon>
        <taxon>Actinomycetota</taxon>
        <taxon>Actinomycetes</taxon>
        <taxon>Streptosporangiales</taxon>
        <taxon>Thermomonosporaceae</taxon>
        <taxon>Actinomadura</taxon>
    </lineage>
</organism>
<evidence type="ECO:0000313" key="3">
    <source>
        <dbReference type="EMBL" id="MFC6880334.1"/>
    </source>
</evidence>
<feature type="transmembrane region" description="Helical" evidence="2">
    <location>
        <begin position="44"/>
        <end position="68"/>
    </location>
</feature>
<proteinExistence type="predicted"/>